<feature type="domain" description="RsbT co-antagonist protein RsbRD N-terminal" evidence="3">
    <location>
        <begin position="26"/>
        <end position="163"/>
    </location>
</feature>
<dbReference type="PANTHER" id="PTHR33744">
    <property type="entry name" value="CARBOHYDRATE DIACID REGULATOR"/>
    <property type="match status" value="1"/>
</dbReference>
<dbReference type="InterPro" id="IPR025736">
    <property type="entry name" value="PucR_C-HTH_dom"/>
</dbReference>
<dbReference type="Pfam" id="PF14361">
    <property type="entry name" value="RsbRD_N"/>
    <property type="match status" value="1"/>
</dbReference>
<evidence type="ECO:0000313" key="6">
    <source>
        <dbReference type="Proteomes" id="UP000444960"/>
    </source>
</evidence>
<feature type="domain" description="PucR C-terminal helix-turn-helix" evidence="2">
    <location>
        <begin position="332"/>
        <end position="389"/>
    </location>
</feature>
<evidence type="ECO:0008006" key="7">
    <source>
        <dbReference type="Google" id="ProtNLM"/>
    </source>
</evidence>
<comment type="similarity">
    <text evidence="1">Belongs to the CdaR family.</text>
</comment>
<dbReference type="EMBL" id="BJOV01000005">
    <property type="protein sequence ID" value="GEE02535.1"/>
    <property type="molecule type" value="Genomic_DNA"/>
</dbReference>
<dbReference type="InterPro" id="IPR025751">
    <property type="entry name" value="RsbRD_N_dom"/>
</dbReference>
<evidence type="ECO:0000259" key="2">
    <source>
        <dbReference type="Pfam" id="PF13556"/>
    </source>
</evidence>
<gene>
    <name evidence="5" type="ORF">nbrc107696_29810</name>
</gene>
<dbReference type="InterPro" id="IPR051448">
    <property type="entry name" value="CdaR-like_regulators"/>
</dbReference>
<dbReference type="InterPro" id="IPR042070">
    <property type="entry name" value="PucR_C-HTH_sf"/>
</dbReference>
<dbReference type="Proteomes" id="UP000444960">
    <property type="component" value="Unassembled WGS sequence"/>
</dbReference>
<comment type="caution">
    <text evidence="5">The sequence shown here is derived from an EMBL/GenBank/DDBJ whole genome shotgun (WGS) entry which is preliminary data.</text>
</comment>
<evidence type="ECO:0000313" key="5">
    <source>
        <dbReference type="EMBL" id="GEE02535.1"/>
    </source>
</evidence>
<dbReference type="OrthoDB" id="3190266at2"/>
<dbReference type="AlphaFoldDB" id="A0A7I9VB50"/>
<organism evidence="5 6">
    <name type="scientific">Gordonia spumicola</name>
    <dbReference type="NCBI Taxonomy" id="589161"/>
    <lineage>
        <taxon>Bacteria</taxon>
        <taxon>Bacillati</taxon>
        <taxon>Actinomycetota</taxon>
        <taxon>Actinomycetes</taxon>
        <taxon>Mycobacteriales</taxon>
        <taxon>Gordoniaceae</taxon>
        <taxon>Gordonia</taxon>
    </lineage>
</organism>
<name>A0A7I9VB50_9ACTN</name>
<accession>A0A7I9VB50</accession>
<dbReference type="InterPro" id="IPR041522">
    <property type="entry name" value="CdaR_GGDEF"/>
</dbReference>
<evidence type="ECO:0000259" key="4">
    <source>
        <dbReference type="Pfam" id="PF17853"/>
    </source>
</evidence>
<proteinExistence type="inferred from homology"/>
<evidence type="ECO:0000259" key="3">
    <source>
        <dbReference type="Pfam" id="PF14361"/>
    </source>
</evidence>
<evidence type="ECO:0000256" key="1">
    <source>
        <dbReference type="ARBA" id="ARBA00006754"/>
    </source>
</evidence>
<sequence>MTPADPARFAAELTRIGEALAQQLDPLTERVTDAIHRDIPYYNTASVVSKEWTRDVVHANFEQVVSAITDGSDFDTETARRTGRGRAELGVPLVPLMHAYRIGFQQVWREFRTVVESRGDYSHRAILEATERIWTGHDRFTTAMSEAHHDATTERIIDDAAERALLTEQLLDGRATPGTTLQQVAAQVRLPARGPYVVAAAATSTVGRHPLAGIENKLRARGVYSTWRLLPERQIGVIHVPTGDSMKTLLEVIGRNTDERVGVSSTYDELVDTPRALRFAQVAVDGPGTGITVFDASVLGIAAVSTPDVSADLAAKVLRRLYDLAPDDRDPLFETFRAWASADGNVTATAEALFVHRNTVRHRLRRIEELTGRSTSSPREVAELCLAFEVDARLPVRHRQRT</sequence>
<dbReference type="PANTHER" id="PTHR33744:SF1">
    <property type="entry name" value="DNA-BINDING TRANSCRIPTIONAL ACTIVATOR ADER"/>
    <property type="match status" value="1"/>
</dbReference>
<reference evidence="6" key="1">
    <citation type="submission" date="2019-06" db="EMBL/GenBank/DDBJ databases">
        <title>Gordonia isolated from sludge of a wastewater treatment plant.</title>
        <authorList>
            <person name="Tamura T."/>
            <person name="Aoyama K."/>
            <person name="Kang Y."/>
            <person name="Saito S."/>
            <person name="Akiyama N."/>
            <person name="Yazawa K."/>
            <person name="Gonoi T."/>
            <person name="Mikami Y."/>
        </authorList>
    </citation>
    <scope>NUCLEOTIDE SEQUENCE [LARGE SCALE GENOMIC DNA]</scope>
    <source>
        <strain evidence="6">NBRC 107696</strain>
    </source>
</reference>
<dbReference type="Gene3D" id="1.10.10.2840">
    <property type="entry name" value="PucR C-terminal helix-turn-helix domain"/>
    <property type="match status" value="1"/>
</dbReference>
<dbReference type="Pfam" id="PF17853">
    <property type="entry name" value="GGDEF_2"/>
    <property type="match status" value="1"/>
</dbReference>
<keyword evidence="6" id="KW-1185">Reference proteome</keyword>
<dbReference type="RefSeq" id="WP_161896202.1">
    <property type="nucleotide sequence ID" value="NZ_BJOV01000005.1"/>
</dbReference>
<dbReference type="Pfam" id="PF13556">
    <property type="entry name" value="HTH_30"/>
    <property type="match status" value="1"/>
</dbReference>
<feature type="domain" description="CdaR GGDEF-like" evidence="4">
    <location>
        <begin position="173"/>
        <end position="284"/>
    </location>
</feature>
<protein>
    <recommendedName>
        <fullName evidence="7">PucR family transcriptional regulator</fullName>
    </recommendedName>
</protein>